<feature type="compositionally biased region" description="Basic and acidic residues" evidence="6">
    <location>
        <begin position="187"/>
        <end position="200"/>
    </location>
</feature>
<evidence type="ECO:0000259" key="8">
    <source>
        <dbReference type="Pfam" id="PF07686"/>
    </source>
</evidence>
<accession>M3YRX2</accession>
<dbReference type="PANTHER" id="PTHR11860:SF98">
    <property type="entry name" value="IMMUNOGLOBULIN V-SET DOMAIN-CONTAINING PROTEIN"/>
    <property type="match status" value="1"/>
</dbReference>
<dbReference type="FunFam" id="2.60.40.10:FF:000370">
    <property type="entry name" value="CMRF35-like molecule 1"/>
    <property type="match status" value="1"/>
</dbReference>
<dbReference type="InterPro" id="IPR013106">
    <property type="entry name" value="Ig_V-set"/>
</dbReference>
<evidence type="ECO:0000256" key="2">
    <source>
        <dbReference type="ARBA" id="ARBA00022692"/>
    </source>
</evidence>
<dbReference type="OMA" id="IIQGHFS"/>
<proteinExistence type="predicted"/>
<feature type="region of interest" description="Disordered" evidence="6">
    <location>
        <begin position="174"/>
        <end position="200"/>
    </location>
</feature>
<dbReference type="InterPro" id="IPR036179">
    <property type="entry name" value="Ig-like_dom_sf"/>
</dbReference>
<organism evidence="9">
    <name type="scientific">Mustela putorius furo</name>
    <name type="common">European domestic ferret</name>
    <name type="synonym">Mustela furo</name>
    <dbReference type="NCBI Taxonomy" id="9669"/>
    <lineage>
        <taxon>Eukaryota</taxon>
        <taxon>Metazoa</taxon>
        <taxon>Chordata</taxon>
        <taxon>Craniata</taxon>
        <taxon>Vertebrata</taxon>
        <taxon>Euteleostomi</taxon>
        <taxon>Mammalia</taxon>
        <taxon>Eutheria</taxon>
        <taxon>Laurasiatheria</taxon>
        <taxon>Carnivora</taxon>
        <taxon>Caniformia</taxon>
        <taxon>Musteloidea</taxon>
        <taxon>Mustelidae</taxon>
        <taxon>Mustelinae</taxon>
        <taxon>Mustela</taxon>
    </lineage>
</organism>
<evidence type="ECO:0000256" key="4">
    <source>
        <dbReference type="ARBA" id="ARBA00023136"/>
    </source>
</evidence>
<reference evidence="9" key="1">
    <citation type="submission" date="2024-06" db="UniProtKB">
        <authorList>
            <consortium name="Ensembl"/>
        </authorList>
    </citation>
    <scope>IDENTIFICATION</scope>
</reference>
<dbReference type="eggNOG" id="ENOG502S7MA">
    <property type="taxonomic scope" value="Eukaryota"/>
</dbReference>
<dbReference type="EMBL" id="AEYP01025409">
    <property type="status" value="NOT_ANNOTATED_CDS"/>
    <property type="molecule type" value="Genomic_DNA"/>
</dbReference>
<dbReference type="InterPro" id="IPR013783">
    <property type="entry name" value="Ig-like_fold"/>
</dbReference>
<sequence length="200" mass="22328">MWPLPVLFLLIIQGHFSKCQDGVVRGTAKGTLTTYCMYGQGWESYNKWWCRGENWMSCKILVKTTGSEQLVKKGRASIQDNASQRKFTMTLEDLRYDDAGTYWCGIERIGSDLGSKFSVIIDPVSICKYASSMPEGNGMGILLASKSLHFVLLTFVKVPRLGVLLWTVVGLSQGQRDPGREQSQSEQENHSSHDTDAPVP</sequence>
<feature type="domain" description="Immunoglobulin V-set" evidence="8">
    <location>
        <begin position="43"/>
        <end position="111"/>
    </location>
</feature>
<dbReference type="PANTHER" id="PTHR11860">
    <property type="entry name" value="POLYMERIC-IMMUNOGLOBULIN RECEPTOR"/>
    <property type="match status" value="1"/>
</dbReference>
<dbReference type="CDD" id="cd05716">
    <property type="entry name" value="IgV_pIgR_like"/>
    <property type="match status" value="1"/>
</dbReference>
<feature type="signal peptide" evidence="7">
    <location>
        <begin position="1"/>
        <end position="19"/>
    </location>
</feature>
<keyword evidence="5" id="KW-1015">Disulfide bond</keyword>
<protein>
    <recommendedName>
        <fullName evidence="8">Immunoglobulin V-set domain-containing protein</fullName>
    </recommendedName>
</protein>
<dbReference type="HOGENOM" id="CLU_051023_3_1_1"/>
<feature type="chain" id="PRO_5004045702" description="Immunoglobulin V-set domain-containing protein" evidence="7">
    <location>
        <begin position="20"/>
        <end position="200"/>
    </location>
</feature>
<evidence type="ECO:0000256" key="7">
    <source>
        <dbReference type="SAM" id="SignalP"/>
    </source>
</evidence>
<dbReference type="GO" id="GO:0005886">
    <property type="term" value="C:plasma membrane"/>
    <property type="evidence" value="ECO:0007669"/>
    <property type="project" value="TreeGrafter"/>
</dbReference>
<evidence type="ECO:0000313" key="9">
    <source>
        <dbReference type="Ensembl" id="ENSMPUP00000014082.1"/>
    </source>
</evidence>
<name>M3YRX2_MUSPF</name>
<keyword evidence="2" id="KW-0812">Transmembrane</keyword>
<dbReference type="AlphaFoldDB" id="M3YRX2"/>
<keyword evidence="3 7" id="KW-0732">Signal</keyword>
<dbReference type="InterPro" id="IPR050671">
    <property type="entry name" value="CD300_family_receptors"/>
</dbReference>
<comment type="subcellular location">
    <subcellularLocation>
        <location evidence="1">Membrane</location>
    </subcellularLocation>
</comment>
<dbReference type="GO" id="GO:0004888">
    <property type="term" value="F:transmembrane signaling receptor activity"/>
    <property type="evidence" value="ECO:0007669"/>
    <property type="project" value="TreeGrafter"/>
</dbReference>
<dbReference type="InParanoid" id="M3YRX2"/>
<evidence type="ECO:0000256" key="5">
    <source>
        <dbReference type="ARBA" id="ARBA00023157"/>
    </source>
</evidence>
<evidence type="ECO:0000256" key="3">
    <source>
        <dbReference type="ARBA" id="ARBA00022729"/>
    </source>
</evidence>
<dbReference type="Gene3D" id="2.60.40.10">
    <property type="entry name" value="Immunoglobulins"/>
    <property type="match status" value="1"/>
</dbReference>
<evidence type="ECO:0000256" key="1">
    <source>
        <dbReference type="ARBA" id="ARBA00004370"/>
    </source>
</evidence>
<keyword evidence="4" id="KW-0472">Membrane</keyword>
<dbReference type="Ensembl" id="ENSMPUT00000014306.1">
    <property type="protein sequence ID" value="ENSMPUP00000014082.1"/>
    <property type="gene ID" value="ENSMPUG00000014190.1"/>
</dbReference>
<evidence type="ECO:0000256" key="6">
    <source>
        <dbReference type="SAM" id="MobiDB-lite"/>
    </source>
</evidence>
<dbReference type="GeneTree" id="ENSGT00940000154332"/>
<dbReference type="SUPFAM" id="SSF48726">
    <property type="entry name" value="Immunoglobulin"/>
    <property type="match status" value="1"/>
</dbReference>
<dbReference type="Pfam" id="PF07686">
    <property type="entry name" value="V-set"/>
    <property type="match status" value="1"/>
</dbReference>